<keyword evidence="2" id="KW-1185">Reference proteome</keyword>
<name>A0A4C1VTP3_EUMVA</name>
<reference evidence="1 2" key="1">
    <citation type="journal article" date="2019" name="Commun. Biol.">
        <title>The bagworm genome reveals a unique fibroin gene that provides high tensile strength.</title>
        <authorList>
            <person name="Kono N."/>
            <person name="Nakamura H."/>
            <person name="Ohtoshi R."/>
            <person name="Tomita M."/>
            <person name="Numata K."/>
            <person name="Arakawa K."/>
        </authorList>
    </citation>
    <scope>NUCLEOTIDE SEQUENCE [LARGE SCALE GENOMIC DNA]</scope>
</reference>
<dbReference type="Proteomes" id="UP000299102">
    <property type="component" value="Unassembled WGS sequence"/>
</dbReference>
<gene>
    <name evidence="1" type="ORF">EVAR_24047_1</name>
</gene>
<sequence>MAFPLRLTNTGRYDRLETTGIEKLQSRDENSFSDVQLHLCFIKLQVEVKLPTSRLVYRRTNVSTFLVFGFRRVAARALLYLKFELSTFTQRRCLLMTVGINAETTSRSDGLIYSRSIKVAECIAAPLGVCTYLKILNCLYLTRISVTDRARLSRSLLNPMIVIRFDDNNHKSVVNRKYIVGPGFDGVPTSNPDPCPLLELYFGCNIHSVPTPGIDFNSGHLVNNYEPGLITDTIHEFELALDSIPIKLYHIDSAHDARTARRRRRRLGFLLDVQKCVFTLELGPFSPWLNVFWRLAIRIFVCLYASYTSRNTSDLTGDNGGATG</sequence>
<organism evidence="1 2">
    <name type="scientific">Eumeta variegata</name>
    <name type="common">Bagworm moth</name>
    <name type="synonym">Eumeta japonica</name>
    <dbReference type="NCBI Taxonomy" id="151549"/>
    <lineage>
        <taxon>Eukaryota</taxon>
        <taxon>Metazoa</taxon>
        <taxon>Ecdysozoa</taxon>
        <taxon>Arthropoda</taxon>
        <taxon>Hexapoda</taxon>
        <taxon>Insecta</taxon>
        <taxon>Pterygota</taxon>
        <taxon>Neoptera</taxon>
        <taxon>Endopterygota</taxon>
        <taxon>Lepidoptera</taxon>
        <taxon>Glossata</taxon>
        <taxon>Ditrysia</taxon>
        <taxon>Tineoidea</taxon>
        <taxon>Psychidae</taxon>
        <taxon>Oiketicinae</taxon>
        <taxon>Eumeta</taxon>
    </lineage>
</organism>
<dbReference type="EMBL" id="BGZK01000404">
    <property type="protein sequence ID" value="GBP41687.1"/>
    <property type="molecule type" value="Genomic_DNA"/>
</dbReference>
<evidence type="ECO:0000313" key="1">
    <source>
        <dbReference type="EMBL" id="GBP41687.1"/>
    </source>
</evidence>
<dbReference type="AlphaFoldDB" id="A0A4C1VTP3"/>
<accession>A0A4C1VTP3</accession>
<proteinExistence type="predicted"/>
<protein>
    <submittedName>
        <fullName evidence="1">Uncharacterized protein</fullName>
    </submittedName>
</protein>
<comment type="caution">
    <text evidence="1">The sequence shown here is derived from an EMBL/GenBank/DDBJ whole genome shotgun (WGS) entry which is preliminary data.</text>
</comment>
<evidence type="ECO:0000313" key="2">
    <source>
        <dbReference type="Proteomes" id="UP000299102"/>
    </source>
</evidence>